<dbReference type="InterPro" id="IPR010123">
    <property type="entry name" value="PHA_synth_III_E"/>
</dbReference>
<keyword evidence="3" id="KW-0583">PHB biosynthesis</keyword>
<reference evidence="6" key="4">
    <citation type="submission" date="2020-10" db="EMBL/GenBank/DDBJ databases">
        <authorList>
            <person name="Bassil N.M."/>
            <person name="Lloyd J.R."/>
        </authorList>
    </citation>
    <scope>NUCLEOTIDE SEQUENCE</scope>
    <source>
        <strain evidence="6">NB2006</strain>
    </source>
</reference>
<sequence>MSNQKTFDPFFLWKEYQKNTESYWGQVMDEKMKTEEFSEWLGKVVDFNMTYKQIADKSAKQYLEQMNIPSREDLANLSSLIVNLDTKVDDLEELVEQSLEVKSEMSPTVVKKEITTLKKEVKEISNKLDVIFEFLKENQAVKSNPTSNKTDIDK</sequence>
<accession>A0A1S2LGR7</accession>
<dbReference type="EMBL" id="LQXD01000133">
    <property type="protein sequence ID" value="OIJ11698.1"/>
    <property type="molecule type" value="Genomic_DNA"/>
</dbReference>
<feature type="coiled-coil region" evidence="4">
    <location>
        <begin position="74"/>
        <end position="101"/>
    </location>
</feature>
<dbReference type="OrthoDB" id="5244350at2"/>
<gene>
    <name evidence="6" type="ORF">AWH56_019465</name>
    <name evidence="5" type="ORF">AWH56_15455</name>
</gene>
<evidence type="ECO:0000256" key="1">
    <source>
        <dbReference type="ARBA" id="ARBA00004683"/>
    </source>
</evidence>
<dbReference type="KEGG" id="aia:AWH56_019465"/>
<keyword evidence="7" id="KW-1185">Reference proteome</keyword>
<evidence type="ECO:0000313" key="7">
    <source>
        <dbReference type="Proteomes" id="UP000180175"/>
    </source>
</evidence>
<dbReference type="RefSeq" id="WP_071317944.1">
    <property type="nucleotide sequence ID" value="NZ_CP063356.2"/>
</dbReference>
<evidence type="ECO:0000313" key="6">
    <source>
        <dbReference type="EMBL" id="QOY34877.1"/>
    </source>
</evidence>
<evidence type="ECO:0000256" key="2">
    <source>
        <dbReference type="ARBA" id="ARBA00019066"/>
    </source>
</evidence>
<reference evidence="6 7" key="3">
    <citation type="journal article" date="2019" name="Int. J. Syst. Evol. Microbiol.">
        <title>Anaerobacillus isosaccharinicus sp. nov., an alkaliphilic bacterium which degrades isosaccharinic acid.</title>
        <authorList>
            <person name="Bassil N.M."/>
            <person name="Lloyd J.R."/>
        </authorList>
    </citation>
    <scope>NUCLEOTIDE SEQUENCE [LARGE SCALE GENOMIC DNA]</scope>
    <source>
        <strain evidence="6 7">NB2006</strain>
    </source>
</reference>
<protein>
    <recommendedName>
        <fullName evidence="2">Poly(3-hydroxyalkanoate) polymerase subunit PhaE</fullName>
    </recommendedName>
</protein>
<evidence type="ECO:0000256" key="3">
    <source>
        <dbReference type="ARBA" id="ARBA00022752"/>
    </source>
</evidence>
<evidence type="ECO:0000256" key="4">
    <source>
        <dbReference type="SAM" id="Coils"/>
    </source>
</evidence>
<reference evidence="5 7" key="1">
    <citation type="submission" date="2016-10" db="EMBL/GenBank/DDBJ databases">
        <title>Draft genome sequences of four alkaliphilic bacteria belonging to the Anaerobacillus genus.</title>
        <authorList>
            <person name="Bassil N.M."/>
            <person name="Lloyd J.R."/>
        </authorList>
    </citation>
    <scope>NUCLEOTIDE SEQUENCE [LARGE SCALE GENOMIC DNA]</scope>
    <source>
        <strain evidence="5 7">NB2006</strain>
    </source>
</reference>
<organism evidence="5 7">
    <name type="scientific">Anaerobacillus isosaccharinicus</name>
    <dbReference type="NCBI Taxonomy" id="1532552"/>
    <lineage>
        <taxon>Bacteria</taxon>
        <taxon>Bacillati</taxon>
        <taxon>Bacillota</taxon>
        <taxon>Bacilli</taxon>
        <taxon>Bacillales</taxon>
        <taxon>Bacillaceae</taxon>
        <taxon>Anaerobacillus</taxon>
    </lineage>
</organism>
<dbReference type="EMBL" id="CP063356">
    <property type="protein sequence ID" value="QOY34877.1"/>
    <property type="molecule type" value="Genomic_DNA"/>
</dbReference>
<dbReference type="GO" id="GO:0042619">
    <property type="term" value="P:poly-hydroxybutyrate biosynthetic process"/>
    <property type="evidence" value="ECO:0007669"/>
    <property type="project" value="UniProtKB-KW"/>
</dbReference>
<evidence type="ECO:0000313" key="5">
    <source>
        <dbReference type="EMBL" id="OIJ11698.1"/>
    </source>
</evidence>
<dbReference type="Proteomes" id="UP000180175">
    <property type="component" value="Chromosome"/>
</dbReference>
<proteinExistence type="predicted"/>
<name>A0A1S2LGR7_9BACI</name>
<dbReference type="AlphaFoldDB" id="A0A1S2LGR7"/>
<comment type="pathway">
    <text evidence="1">Biopolymer metabolism; poly-(R)-3-hydroxybutanoate biosynthesis.</text>
</comment>
<dbReference type="Pfam" id="PF09712">
    <property type="entry name" value="PHA_synth_III_E"/>
    <property type="match status" value="1"/>
</dbReference>
<keyword evidence="4" id="KW-0175">Coiled coil</keyword>
<reference evidence="6 7" key="2">
    <citation type="journal article" date="2017" name="Genome Announc.">
        <title>Draft Genome Sequences of Four Alkaliphilic Bacteria Belonging to the Anaerobacillus Genus.</title>
        <authorList>
            <person name="Bassil N.M."/>
            <person name="Lloyd J.R."/>
        </authorList>
    </citation>
    <scope>NUCLEOTIDE SEQUENCE [LARGE SCALE GENOMIC DNA]</scope>
    <source>
        <strain evidence="6 7">NB2006</strain>
    </source>
</reference>